<name>A0A834JGI4_VESGE</name>
<reference evidence="1" key="1">
    <citation type="journal article" date="2020" name="G3 (Bethesda)">
        <title>High-Quality Assemblies for Three Invasive Social Wasps from the &lt;i&gt;Vespula&lt;/i&gt; Genus.</title>
        <authorList>
            <person name="Harrop T.W.R."/>
            <person name="Guhlin J."/>
            <person name="McLaughlin G.M."/>
            <person name="Permina E."/>
            <person name="Stockwell P."/>
            <person name="Gilligan J."/>
            <person name="Le Lec M.F."/>
            <person name="Gruber M.A.M."/>
            <person name="Quinn O."/>
            <person name="Lovegrove M."/>
            <person name="Duncan E.J."/>
            <person name="Remnant E.J."/>
            <person name="Van Eeckhoven J."/>
            <person name="Graham B."/>
            <person name="Knapp R.A."/>
            <person name="Langford K.W."/>
            <person name="Kronenberg Z."/>
            <person name="Press M.O."/>
            <person name="Eacker S.M."/>
            <person name="Wilson-Rankin E.E."/>
            <person name="Purcell J."/>
            <person name="Lester P.J."/>
            <person name="Dearden P.K."/>
        </authorList>
    </citation>
    <scope>NUCLEOTIDE SEQUENCE</scope>
    <source>
        <strain evidence="1">Linc-1</strain>
    </source>
</reference>
<accession>A0A834JGI4</accession>
<keyword evidence="2" id="KW-1185">Reference proteome</keyword>
<sequence>MSSGSSYTPRDTPFEGVKSTKIASCSNSVQRDILEIVLGEKIVYNPINISPEAQYFYQFRGPSLAVCVSVLALAATGNLKYIVELDCLYLALGSIVESHRQEAIGVPVCLAVRVVSIEITSRWIGKCDCAANGKASNQ</sequence>
<gene>
    <name evidence="1" type="ORF">HZH68_012200</name>
</gene>
<evidence type="ECO:0000313" key="1">
    <source>
        <dbReference type="EMBL" id="KAF7388258.1"/>
    </source>
</evidence>
<dbReference type="Proteomes" id="UP000617340">
    <property type="component" value="Unassembled WGS sequence"/>
</dbReference>
<proteinExistence type="predicted"/>
<protein>
    <submittedName>
        <fullName evidence="1">Uncharacterized protein</fullName>
    </submittedName>
</protein>
<evidence type="ECO:0000313" key="2">
    <source>
        <dbReference type="Proteomes" id="UP000617340"/>
    </source>
</evidence>
<organism evidence="1 2">
    <name type="scientific">Vespula germanica</name>
    <name type="common">German yellow jacket</name>
    <name type="synonym">Paravespula germanica</name>
    <dbReference type="NCBI Taxonomy" id="30212"/>
    <lineage>
        <taxon>Eukaryota</taxon>
        <taxon>Metazoa</taxon>
        <taxon>Ecdysozoa</taxon>
        <taxon>Arthropoda</taxon>
        <taxon>Hexapoda</taxon>
        <taxon>Insecta</taxon>
        <taxon>Pterygota</taxon>
        <taxon>Neoptera</taxon>
        <taxon>Endopterygota</taxon>
        <taxon>Hymenoptera</taxon>
        <taxon>Apocrita</taxon>
        <taxon>Aculeata</taxon>
        <taxon>Vespoidea</taxon>
        <taxon>Vespidae</taxon>
        <taxon>Vespinae</taxon>
        <taxon>Vespula</taxon>
    </lineage>
</organism>
<comment type="caution">
    <text evidence="1">The sequence shown here is derived from an EMBL/GenBank/DDBJ whole genome shotgun (WGS) entry which is preliminary data.</text>
</comment>
<dbReference type="AlphaFoldDB" id="A0A834JGI4"/>
<dbReference type="EMBL" id="JACSDZ010000013">
    <property type="protein sequence ID" value="KAF7388258.1"/>
    <property type="molecule type" value="Genomic_DNA"/>
</dbReference>